<dbReference type="PANTHER" id="PTHR12209">
    <property type="entry name" value="NON-SPECIFIC SERINE/THREONINE PROTEIN KINASE"/>
    <property type="match status" value="1"/>
</dbReference>
<reference evidence="13" key="1">
    <citation type="submission" date="2022-01" db="EMBL/GenBank/DDBJ databases">
        <title>Genome Sequence Resource for Two Populations of Ditylenchus destructor, the Migratory Endoparasitic Phytonematode.</title>
        <authorList>
            <person name="Zhang H."/>
            <person name="Lin R."/>
            <person name="Xie B."/>
        </authorList>
    </citation>
    <scope>NUCLEOTIDE SEQUENCE</scope>
    <source>
        <strain evidence="13">BazhouSP</strain>
    </source>
</reference>
<feature type="compositionally biased region" description="Basic and acidic residues" evidence="11">
    <location>
        <begin position="1"/>
        <end position="12"/>
    </location>
</feature>
<dbReference type="SMART" id="SM00220">
    <property type="entry name" value="S_TKc"/>
    <property type="match status" value="1"/>
</dbReference>
<evidence type="ECO:0000256" key="8">
    <source>
        <dbReference type="ARBA" id="ARBA00022840"/>
    </source>
</evidence>
<evidence type="ECO:0000256" key="6">
    <source>
        <dbReference type="ARBA" id="ARBA00022741"/>
    </source>
</evidence>
<evidence type="ECO:0000313" key="14">
    <source>
        <dbReference type="Proteomes" id="UP001201812"/>
    </source>
</evidence>
<evidence type="ECO:0000256" key="11">
    <source>
        <dbReference type="SAM" id="MobiDB-lite"/>
    </source>
</evidence>
<dbReference type="PROSITE" id="PS50011">
    <property type="entry name" value="PROTEIN_KINASE_DOM"/>
    <property type="match status" value="1"/>
</dbReference>
<feature type="compositionally biased region" description="Polar residues" evidence="11">
    <location>
        <begin position="144"/>
        <end position="168"/>
    </location>
</feature>
<dbReference type="InterPro" id="IPR022495">
    <property type="entry name" value="Bud32"/>
</dbReference>
<keyword evidence="14" id="KW-1185">Reference proteome</keyword>
<keyword evidence="8" id="KW-0067">ATP-binding</keyword>
<dbReference type="AlphaFoldDB" id="A0AAD4MSH3"/>
<organism evidence="13 14">
    <name type="scientific">Ditylenchus destructor</name>
    <dbReference type="NCBI Taxonomy" id="166010"/>
    <lineage>
        <taxon>Eukaryota</taxon>
        <taxon>Metazoa</taxon>
        <taxon>Ecdysozoa</taxon>
        <taxon>Nematoda</taxon>
        <taxon>Chromadorea</taxon>
        <taxon>Rhabditida</taxon>
        <taxon>Tylenchina</taxon>
        <taxon>Tylenchomorpha</taxon>
        <taxon>Sphaerularioidea</taxon>
        <taxon>Anguinidae</taxon>
        <taxon>Anguininae</taxon>
        <taxon>Ditylenchus</taxon>
    </lineage>
</organism>
<evidence type="ECO:0000256" key="3">
    <source>
        <dbReference type="ARBA" id="ARBA00022527"/>
    </source>
</evidence>
<feature type="region of interest" description="Disordered" evidence="11">
    <location>
        <begin position="1"/>
        <end position="38"/>
    </location>
</feature>
<evidence type="ECO:0000256" key="10">
    <source>
        <dbReference type="ARBA" id="ARBA00048679"/>
    </source>
</evidence>
<dbReference type="InterPro" id="IPR008266">
    <property type="entry name" value="Tyr_kinase_AS"/>
</dbReference>
<dbReference type="PROSITE" id="PS00109">
    <property type="entry name" value="PROTEIN_KINASE_TYR"/>
    <property type="match status" value="1"/>
</dbReference>
<comment type="catalytic activity">
    <reaction evidence="9">
        <text>L-threonyl-[protein] + ATP = O-phospho-L-threonyl-[protein] + ADP + H(+)</text>
        <dbReference type="Rhea" id="RHEA:46608"/>
        <dbReference type="Rhea" id="RHEA-COMP:11060"/>
        <dbReference type="Rhea" id="RHEA-COMP:11605"/>
        <dbReference type="ChEBI" id="CHEBI:15378"/>
        <dbReference type="ChEBI" id="CHEBI:30013"/>
        <dbReference type="ChEBI" id="CHEBI:30616"/>
        <dbReference type="ChEBI" id="CHEBI:61977"/>
        <dbReference type="ChEBI" id="CHEBI:456216"/>
        <dbReference type="EC" id="2.7.11.1"/>
    </reaction>
</comment>
<keyword evidence="7 13" id="KW-0418">Kinase</keyword>
<dbReference type="EC" id="2.7.11.1" evidence="2"/>
<accession>A0AAD4MSH3</accession>
<dbReference type="Gene3D" id="1.10.510.10">
    <property type="entry name" value="Transferase(Phosphotransferase) domain 1"/>
    <property type="match status" value="1"/>
</dbReference>
<evidence type="ECO:0000256" key="1">
    <source>
        <dbReference type="ARBA" id="ARBA00010630"/>
    </source>
</evidence>
<dbReference type="PANTHER" id="PTHR12209:SF0">
    <property type="entry name" value="EKC_KEOPS COMPLEX SUBUNIT TP53RK"/>
    <property type="match status" value="1"/>
</dbReference>
<dbReference type="EMBL" id="JAKKPZ010000057">
    <property type="protein sequence ID" value="KAI1705357.1"/>
    <property type="molecule type" value="Genomic_DNA"/>
</dbReference>
<keyword evidence="6" id="KW-0547">Nucleotide-binding</keyword>
<feature type="region of interest" description="Disordered" evidence="11">
    <location>
        <begin position="59"/>
        <end position="168"/>
    </location>
</feature>
<dbReference type="GO" id="GO:0000408">
    <property type="term" value="C:EKC/KEOPS complex"/>
    <property type="evidence" value="ECO:0007669"/>
    <property type="project" value="TreeGrafter"/>
</dbReference>
<dbReference type="Pfam" id="PF00069">
    <property type="entry name" value="Pkinase"/>
    <property type="match status" value="1"/>
</dbReference>
<feature type="region of interest" description="Disordered" evidence="11">
    <location>
        <begin position="238"/>
        <end position="262"/>
    </location>
</feature>
<dbReference type="SUPFAM" id="SSF56112">
    <property type="entry name" value="Protein kinase-like (PK-like)"/>
    <property type="match status" value="1"/>
</dbReference>
<evidence type="ECO:0000256" key="4">
    <source>
        <dbReference type="ARBA" id="ARBA00022679"/>
    </source>
</evidence>
<keyword evidence="4" id="KW-0808">Transferase</keyword>
<dbReference type="Proteomes" id="UP001201812">
    <property type="component" value="Unassembled WGS sequence"/>
</dbReference>
<evidence type="ECO:0000256" key="2">
    <source>
        <dbReference type="ARBA" id="ARBA00012513"/>
    </source>
</evidence>
<comment type="caution">
    <text evidence="13">The sequence shown here is derived from an EMBL/GenBank/DDBJ whole genome shotgun (WGS) entry which is preliminary data.</text>
</comment>
<feature type="compositionally biased region" description="Polar residues" evidence="11">
    <location>
        <begin position="59"/>
        <end position="84"/>
    </location>
</feature>
<dbReference type="GO" id="GO:0070525">
    <property type="term" value="P:tRNA threonylcarbamoyladenosine metabolic process"/>
    <property type="evidence" value="ECO:0007669"/>
    <property type="project" value="TreeGrafter"/>
</dbReference>
<evidence type="ECO:0000256" key="7">
    <source>
        <dbReference type="ARBA" id="ARBA00022777"/>
    </source>
</evidence>
<evidence type="ECO:0000256" key="5">
    <source>
        <dbReference type="ARBA" id="ARBA00022694"/>
    </source>
</evidence>
<protein>
    <recommendedName>
        <fullName evidence="2">non-specific serine/threonine protein kinase</fullName>
        <ecNumber evidence="2">2.7.11.1</ecNumber>
    </recommendedName>
</protein>
<dbReference type="FunFam" id="3.30.200.20:FF:000201">
    <property type="entry name" value="TP53-regulating kinase isoform X1"/>
    <property type="match status" value="1"/>
</dbReference>
<evidence type="ECO:0000256" key="9">
    <source>
        <dbReference type="ARBA" id="ARBA00047899"/>
    </source>
</evidence>
<dbReference type="GO" id="GO:0005524">
    <property type="term" value="F:ATP binding"/>
    <property type="evidence" value="ECO:0007669"/>
    <property type="project" value="UniProtKB-KW"/>
</dbReference>
<keyword evidence="3" id="KW-0723">Serine/threonine-protein kinase</keyword>
<gene>
    <name evidence="13" type="ORF">DdX_13672</name>
</gene>
<dbReference type="InterPro" id="IPR011009">
    <property type="entry name" value="Kinase-like_dom_sf"/>
</dbReference>
<comment type="similarity">
    <text evidence="1">Belongs to the protein kinase superfamily. BUD32 family.</text>
</comment>
<dbReference type="GO" id="GO:0005829">
    <property type="term" value="C:cytosol"/>
    <property type="evidence" value="ECO:0007669"/>
    <property type="project" value="TreeGrafter"/>
</dbReference>
<name>A0AAD4MSH3_9BILA</name>
<dbReference type="NCBIfam" id="TIGR03724">
    <property type="entry name" value="arch_bud32"/>
    <property type="match status" value="1"/>
</dbReference>
<sequence>MPEERSVSRISEEGNNFSRPPSRTENTSQGSERLQSNCRTVPTEFNFNQMRQHRLRFTNATDQLRSSNQPVPGTSGGQSPSPNLSPVPEFSRSSPRIRQSQANVRIPSTSSNFSHVTPHQSGGIALRSTPPMRNSNHLVPETSRAPSYSQNSTRNTPVTEFSRSSPLTFNDDEPVTEYNSSEFYVGYRDPALCPRMMFSNRFDMRKMIVTRAEPHDKMNIRLLDGDNLEIDTLYSMDATNKEGSSEQSSTDSSGYPPYESCQEFTDPIRQGAEARLFRCTFQGKPAIIKQRFTKTYRHPALDKTLNKSRTKAEVKAVKKCQELSVNVPIIYFVNSNKHEIVYEFIDGLTAKDYIEEQRKSANPEKFEKIVRFFGAELGKLISRLHDADVIHGDLTTSNVLLRSTSSSNNDASDNFRSFELVLIDFGLAQTSIKEEDKGVDLYVLERAIRTLHMDVGYVMEEILKNYSDGSTKPEKAKAVLKKLDEVRLRGRKRDMIG</sequence>
<proteinExistence type="inferred from homology"/>
<feature type="domain" description="Protein kinase" evidence="12">
    <location>
        <begin position="262"/>
        <end position="497"/>
    </location>
</feature>
<dbReference type="Gene3D" id="3.30.200.20">
    <property type="entry name" value="Phosphorylase Kinase, domain 1"/>
    <property type="match status" value="1"/>
</dbReference>
<feature type="compositionally biased region" description="Polar residues" evidence="11">
    <location>
        <begin position="91"/>
        <end position="120"/>
    </location>
</feature>
<dbReference type="GO" id="GO:0005634">
    <property type="term" value="C:nucleus"/>
    <property type="evidence" value="ECO:0007669"/>
    <property type="project" value="TreeGrafter"/>
</dbReference>
<feature type="compositionally biased region" description="Polar residues" evidence="11">
    <location>
        <begin position="13"/>
        <end position="38"/>
    </location>
</feature>
<dbReference type="InterPro" id="IPR000719">
    <property type="entry name" value="Prot_kinase_dom"/>
</dbReference>
<dbReference type="GO" id="GO:0004674">
    <property type="term" value="F:protein serine/threonine kinase activity"/>
    <property type="evidence" value="ECO:0007669"/>
    <property type="project" value="UniProtKB-KW"/>
</dbReference>
<dbReference type="GO" id="GO:0008033">
    <property type="term" value="P:tRNA processing"/>
    <property type="evidence" value="ECO:0007669"/>
    <property type="project" value="UniProtKB-KW"/>
</dbReference>
<comment type="catalytic activity">
    <reaction evidence="10">
        <text>L-seryl-[protein] + ATP = O-phospho-L-seryl-[protein] + ADP + H(+)</text>
        <dbReference type="Rhea" id="RHEA:17989"/>
        <dbReference type="Rhea" id="RHEA-COMP:9863"/>
        <dbReference type="Rhea" id="RHEA-COMP:11604"/>
        <dbReference type="ChEBI" id="CHEBI:15378"/>
        <dbReference type="ChEBI" id="CHEBI:29999"/>
        <dbReference type="ChEBI" id="CHEBI:30616"/>
        <dbReference type="ChEBI" id="CHEBI:83421"/>
        <dbReference type="ChEBI" id="CHEBI:456216"/>
        <dbReference type="EC" id="2.7.11.1"/>
    </reaction>
</comment>
<keyword evidence="5" id="KW-0819">tRNA processing</keyword>
<evidence type="ECO:0000259" key="12">
    <source>
        <dbReference type="PROSITE" id="PS50011"/>
    </source>
</evidence>
<evidence type="ECO:0000313" key="13">
    <source>
        <dbReference type="EMBL" id="KAI1705357.1"/>
    </source>
</evidence>